<keyword evidence="3" id="KW-1185">Reference proteome</keyword>
<evidence type="ECO:0000313" key="4">
    <source>
        <dbReference type="RefSeq" id="XP_033582357.1"/>
    </source>
</evidence>
<dbReference type="RefSeq" id="XP_033582357.1">
    <property type="nucleotide sequence ID" value="XM_033727666.1"/>
</dbReference>
<reference evidence="4" key="3">
    <citation type="submission" date="2025-04" db="UniProtKB">
        <authorList>
            <consortium name="RefSeq"/>
        </authorList>
    </citation>
    <scope>IDENTIFICATION</scope>
    <source>
        <strain evidence="4">CBS 304.34</strain>
    </source>
</reference>
<dbReference type="EMBL" id="MU003694">
    <property type="protein sequence ID" value="KAF2815393.1"/>
    <property type="molecule type" value="Genomic_DNA"/>
</dbReference>
<dbReference type="PANTHER" id="PTHR42057:SF2">
    <property type="entry name" value="F-BOX DOMAIN PROTEIN (AFU_ORTHOLOGUE AFUA_4G00200)-RELATED"/>
    <property type="match status" value="1"/>
</dbReference>
<evidence type="ECO:0000313" key="3">
    <source>
        <dbReference type="Proteomes" id="UP000504636"/>
    </source>
</evidence>
<dbReference type="OrthoDB" id="3878647at2759"/>
<dbReference type="InterPro" id="IPR001810">
    <property type="entry name" value="F-box_dom"/>
</dbReference>
<dbReference type="AlphaFoldDB" id="A0A6A6Z421"/>
<evidence type="ECO:0000313" key="2">
    <source>
        <dbReference type="EMBL" id="KAF2815393.1"/>
    </source>
</evidence>
<dbReference type="PROSITE" id="PS50181">
    <property type="entry name" value="FBOX"/>
    <property type="match status" value="1"/>
</dbReference>
<feature type="domain" description="F-box" evidence="1">
    <location>
        <begin position="10"/>
        <end position="55"/>
    </location>
</feature>
<proteinExistence type="predicted"/>
<dbReference type="PANTHER" id="PTHR42057">
    <property type="entry name" value="F-BOX DOMAIN PROTEIN (AFU_ORTHOLOGUE AFUA_4G00200)"/>
    <property type="match status" value="1"/>
</dbReference>
<gene>
    <name evidence="2 4" type="ORF">BDZ99DRAFT_567242</name>
</gene>
<dbReference type="GeneID" id="54468559"/>
<name>A0A6A6Z421_9PEZI</name>
<reference evidence="2 4" key="1">
    <citation type="journal article" date="2020" name="Stud. Mycol.">
        <title>101 Dothideomycetes genomes: a test case for predicting lifestyles and emergence of pathogens.</title>
        <authorList>
            <person name="Haridas S."/>
            <person name="Albert R."/>
            <person name="Binder M."/>
            <person name="Bloem J."/>
            <person name="Labutti K."/>
            <person name="Salamov A."/>
            <person name="Andreopoulos B."/>
            <person name="Baker S."/>
            <person name="Barry K."/>
            <person name="Bills G."/>
            <person name="Bluhm B."/>
            <person name="Cannon C."/>
            <person name="Castanera R."/>
            <person name="Culley D."/>
            <person name="Daum C."/>
            <person name="Ezra D."/>
            <person name="Gonzalez J."/>
            <person name="Henrissat B."/>
            <person name="Kuo A."/>
            <person name="Liang C."/>
            <person name="Lipzen A."/>
            <person name="Lutzoni F."/>
            <person name="Magnuson J."/>
            <person name="Mondo S."/>
            <person name="Nolan M."/>
            <person name="Ohm R."/>
            <person name="Pangilinan J."/>
            <person name="Park H.-J."/>
            <person name="Ramirez L."/>
            <person name="Alfaro M."/>
            <person name="Sun H."/>
            <person name="Tritt A."/>
            <person name="Yoshinaga Y."/>
            <person name="Zwiers L.-H."/>
            <person name="Turgeon B."/>
            <person name="Goodwin S."/>
            <person name="Spatafora J."/>
            <person name="Crous P."/>
            <person name="Grigoriev I."/>
        </authorList>
    </citation>
    <scope>NUCLEOTIDE SEQUENCE</scope>
    <source>
        <strain evidence="2 4">CBS 304.34</strain>
    </source>
</reference>
<evidence type="ECO:0000259" key="1">
    <source>
        <dbReference type="PROSITE" id="PS50181"/>
    </source>
</evidence>
<sequence>MAFDSGDNTTRGLNALPPELLLSITELLGRNDLRNLRLVSRKVTPAATTVLFRTISITTDRFGVPELPIRHVKHDLELAKLVQQLRFDTVESGLWRHPPNGIVLTRNAVFQSVRNTSSFLNFPNVKKLTICASNASNESGYPDVFVLPFFLATLFSELRHQQPEITLESLHIHNLVHDVSRYSLWKASSAHMLRNLKDLRLHLWSRPSREFETRKTMALLPKVWLLPCRNQLRHLSLSCNVHFGYLPKFDLRGVHFPCLKTLALRRYIFSDEWQLNWLLSHSDTLAELYIADSGILSLTISNLLLDDEFYPKYSLYDVLTSSETTCTVWDLSWENLFEKIESVMSLQHFVFGEVVGNAGPYEESWETLIQTTWESVSYLTVTDQLMGRFDKHYRPWPRKDIKDPFPDWEGRRKDDREALKELVEEAEGCPVEWVEDPLLYQKVLRRARTLDLALPSTRDSKETDGSRA</sequence>
<dbReference type="Proteomes" id="UP000504636">
    <property type="component" value="Unplaced"/>
</dbReference>
<reference evidence="4" key="2">
    <citation type="submission" date="2020-04" db="EMBL/GenBank/DDBJ databases">
        <authorList>
            <consortium name="NCBI Genome Project"/>
        </authorList>
    </citation>
    <scope>NUCLEOTIDE SEQUENCE</scope>
    <source>
        <strain evidence="4">CBS 304.34</strain>
    </source>
</reference>
<protein>
    <recommendedName>
        <fullName evidence="1">F-box domain-containing protein</fullName>
    </recommendedName>
</protein>
<accession>A0A6A6Z421</accession>
<dbReference type="SUPFAM" id="SSF52047">
    <property type="entry name" value="RNI-like"/>
    <property type="match status" value="1"/>
</dbReference>
<organism evidence="2">
    <name type="scientific">Mytilinidion resinicola</name>
    <dbReference type="NCBI Taxonomy" id="574789"/>
    <lineage>
        <taxon>Eukaryota</taxon>
        <taxon>Fungi</taxon>
        <taxon>Dikarya</taxon>
        <taxon>Ascomycota</taxon>
        <taxon>Pezizomycotina</taxon>
        <taxon>Dothideomycetes</taxon>
        <taxon>Pleosporomycetidae</taxon>
        <taxon>Mytilinidiales</taxon>
        <taxon>Mytilinidiaceae</taxon>
        <taxon>Mytilinidion</taxon>
    </lineage>
</organism>